<dbReference type="RefSeq" id="WP_072242555.1">
    <property type="nucleotide sequence ID" value="NZ_CYHE01000003.1"/>
</dbReference>
<dbReference type="GO" id="GO:0005737">
    <property type="term" value="C:cytoplasm"/>
    <property type="evidence" value="ECO:0007669"/>
    <property type="project" value="TreeGrafter"/>
</dbReference>
<evidence type="ECO:0000256" key="3">
    <source>
        <dbReference type="ARBA" id="ARBA00038502"/>
    </source>
</evidence>
<evidence type="ECO:0000256" key="2">
    <source>
        <dbReference type="ARBA" id="ARBA00023315"/>
    </source>
</evidence>
<keyword evidence="6" id="KW-1185">Reference proteome</keyword>
<evidence type="ECO:0000313" key="6">
    <source>
        <dbReference type="Proteomes" id="UP000183900"/>
    </source>
</evidence>
<evidence type="ECO:0000313" key="5">
    <source>
        <dbReference type="EMBL" id="CUA94923.1"/>
    </source>
</evidence>
<dbReference type="EMBL" id="CYHE01000003">
    <property type="protein sequence ID" value="CUA94923.1"/>
    <property type="molecule type" value="Genomic_DNA"/>
</dbReference>
<dbReference type="Pfam" id="PF13302">
    <property type="entry name" value="Acetyltransf_3"/>
    <property type="match status" value="1"/>
</dbReference>
<dbReference type="SUPFAM" id="SSF55729">
    <property type="entry name" value="Acyl-CoA N-acyltransferases (Nat)"/>
    <property type="match status" value="1"/>
</dbReference>
<keyword evidence="2" id="KW-0012">Acyltransferase</keyword>
<dbReference type="PANTHER" id="PTHR43792">
    <property type="entry name" value="GNAT FAMILY, PUTATIVE (AFU_ORTHOLOGUE AFUA_3G00765)-RELATED-RELATED"/>
    <property type="match status" value="1"/>
</dbReference>
<proteinExistence type="inferred from homology"/>
<organism evidence="5 6">
    <name type="scientific">Pannonibacter indicus</name>
    <dbReference type="NCBI Taxonomy" id="466044"/>
    <lineage>
        <taxon>Bacteria</taxon>
        <taxon>Pseudomonadati</taxon>
        <taxon>Pseudomonadota</taxon>
        <taxon>Alphaproteobacteria</taxon>
        <taxon>Hyphomicrobiales</taxon>
        <taxon>Stappiaceae</taxon>
        <taxon>Pannonibacter</taxon>
    </lineage>
</organism>
<dbReference type="GO" id="GO:0005840">
    <property type="term" value="C:ribosome"/>
    <property type="evidence" value="ECO:0007669"/>
    <property type="project" value="UniProtKB-KW"/>
</dbReference>
<gene>
    <name evidence="5" type="ORF">Ga0061067_103361</name>
</gene>
<sequence length="212" mass="23825">MALLLSFGASETEPTLRGQGFYLRPPLMADFPQWSVLREESRSFLTPWEPLWPVDDLTKPAFRRRLRRYANDRKEGRSYPFFLFSQDGTLLGGATLSNIRRGVAQCCSLGYWMGARHAGKGYMSSAVALIAPFCFDVLRLHRIEAACLPSNGPSIQLLRKNGFIREGYARRYLNINGQWQDHILFARLADDPVPAAAAASPQWTSGASKEIL</sequence>
<dbReference type="PROSITE" id="PS51186">
    <property type="entry name" value="GNAT"/>
    <property type="match status" value="1"/>
</dbReference>
<dbReference type="Gene3D" id="3.40.630.30">
    <property type="match status" value="1"/>
</dbReference>
<feature type="domain" description="N-acetyltransferase" evidence="4">
    <location>
        <begin position="35"/>
        <end position="190"/>
    </location>
</feature>
<accession>A0A0K6HVV1</accession>
<dbReference type="GO" id="GO:0008999">
    <property type="term" value="F:protein-N-terminal-alanine acetyltransferase activity"/>
    <property type="evidence" value="ECO:0007669"/>
    <property type="project" value="TreeGrafter"/>
</dbReference>
<evidence type="ECO:0000259" key="4">
    <source>
        <dbReference type="PROSITE" id="PS51186"/>
    </source>
</evidence>
<dbReference type="InterPro" id="IPR000182">
    <property type="entry name" value="GNAT_dom"/>
</dbReference>
<name>A0A0K6HVV1_9HYPH</name>
<keyword evidence="5" id="KW-0689">Ribosomal protein</keyword>
<keyword evidence="5" id="KW-0687">Ribonucleoprotein</keyword>
<reference evidence="6" key="1">
    <citation type="submission" date="2015-08" db="EMBL/GenBank/DDBJ databases">
        <authorList>
            <person name="Varghese N."/>
        </authorList>
    </citation>
    <scope>NUCLEOTIDE SEQUENCE [LARGE SCALE GENOMIC DNA]</scope>
    <source>
        <strain evidence="6">DSM 23407</strain>
    </source>
</reference>
<protein>
    <submittedName>
        <fullName evidence="5">[SSU ribosomal protein S5P]-alanine acetyltransferase</fullName>
    </submittedName>
</protein>
<comment type="similarity">
    <text evidence="3">Belongs to the acetyltransferase family. RimJ subfamily.</text>
</comment>
<dbReference type="InterPro" id="IPR016181">
    <property type="entry name" value="Acyl_CoA_acyltransferase"/>
</dbReference>
<dbReference type="InterPro" id="IPR051531">
    <property type="entry name" value="N-acetyltransferase"/>
</dbReference>
<keyword evidence="1 5" id="KW-0808">Transferase</keyword>
<dbReference type="Proteomes" id="UP000183900">
    <property type="component" value="Unassembled WGS sequence"/>
</dbReference>
<evidence type="ECO:0000256" key="1">
    <source>
        <dbReference type="ARBA" id="ARBA00022679"/>
    </source>
</evidence>
<dbReference type="OrthoDB" id="9801669at2"/>
<dbReference type="PANTHER" id="PTHR43792:SF8">
    <property type="entry name" value="[RIBOSOMAL PROTEIN US5]-ALANINE N-ACETYLTRANSFERASE"/>
    <property type="match status" value="1"/>
</dbReference>
<dbReference type="AlphaFoldDB" id="A0A0K6HVV1"/>